<keyword evidence="1" id="KW-0472">Membrane</keyword>
<evidence type="ECO:0000313" key="2">
    <source>
        <dbReference type="EMBL" id="KMW68568.1"/>
    </source>
</evidence>
<feature type="transmembrane region" description="Helical" evidence="1">
    <location>
        <begin position="29"/>
        <end position="50"/>
    </location>
</feature>
<protein>
    <submittedName>
        <fullName evidence="2">Uncharacterized protein</fullName>
    </submittedName>
</protein>
<dbReference type="Proteomes" id="UP000007802">
    <property type="component" value="Unassembled WGS sequence"/>
</dbReference>
<gene>
    <name evidence="2" type="ORF">BDDG_12894</name>
</gene>
<proteinExistence type="predicted"/>
<organism evidence="2">
    <name type="scientific">Ajellomyces dermatitidis (strain ATCC 18188 / CBS 674.68)</name>
    <name type="common">Blastomyces dermatitidis</name>
    <dbReference type="NCBI Taxonomy" id="653446"/>
    <lineage>
        <taxon>Eukaryota</taxon>
        <taxon>Fungi</taxon>
        <taxon>Dikarya</taxon>
        <taxon>Ascomycota</taxon>
        <taxon>Pezizomycotina</taxon>
        <taxon>Eurotiomycetes</taxon>
        <taxon>Eurotiomycetidae</taxon>
        <taxon>Onygenales</taxon>
        <taxon>Ajellomycetaceae</taxon>
        <taxon>Blastomyces</taxon>
    </lineage>
</organism>
<sequence>SLSVRFIFIRSQRILYFSRSSLYILSVKLIRRIIDFSIIIIIILPLYSYASGAYDESLRDVKYRSSVGYTGGNTGVETMPR</sequence>
<dbReference type="AlphaFoldDB" id="A0A0J9EQM9"/>
<reference evidence="2" key="1">
    <citation type="submission" date="2010-03" db="EMBL/GenBank/DDBJ databases">
        <title>Annotation of Blastomyces dermatitidis strain ATCC 18188.</title>
        <authorList>
            <consortium name="The Broad Institute Genome Sequencing Platform"/>
            <consortium name="Broad Institute Genome Sequencing Center for Infectious Disease."/>
            <person name="Cuomo C."/>
            <person name="Klein B."/>
            <person name="Sullivan T."/>
            <person name="Heitman J."/>
            <person name="Young S."/>
            <person name="Zeng Q."/>
            <person name="Gargeya S."/>
            <person name="Alvarado L."/>
            <person name="Berlin A.M."/>
            <person name="Chapman S.B."/>
            <person name="Chen Z."/>
            <person name="Freedman E."/>
            <person name="Gellesch M."/>
            <person name="Goldberg J."/>
            <person name="Griggs A."/>
            <person name="Gujja S."/>
            <person name="Heilman E."/>
            <person name="Heiman D."/>
            <person name="Howarth C."/>
            <person name="Mehta T."/>
            <person name="Neiman D."/>
            <person name="Pearson M."/>
            <person name="Roberts A."/>
            <person name="Saif S."/>
            <person name="Shea T."/>
            <person name="Shenoy N."/>
            <person name="Sisk P."/>
            <person name="Stolte C."/>
            <person name="Sykes S."/>
            <person name="White J."/>
            <person name="Yandava C."/>
            <person name="Haas B."/>
            <person name="Nusbaum C."/>
            <person name="Birren B."/>
        </authorList>
    </citation>
    <scope>NUCLEOTIDE SEQUENCE</scope>
    <source>
        <strain evidence="2">ATCC 18188</strain>
    </source>
</reference>
<keyword evidence="1" id="KW-0812">Transmembrane</keyword>
<dbReference type="EMBL" id="GG749486">
    <property type="protein sequence ID" value="KMW68568.1"/>
    <property type="molecule type" value="Genomic_DNA"/>
</dbReference>
<accession>A0A0J9EQM9</accession>
<evidence type="ECO:0000256" key="1">
    <source>
        <dbReference type="SAM" id="Phobius"/>
    </source>
</evidence>
<name>A0A0J9EQM9_AJEDA</name>
<keyword evidence="1" id="KW-1133">Transmembrane helix</keyword>
<feature type="non-terminal residue" evidence="2">
    <location>
        <position position="1"/>
    </location>
</feature>